<protein>
    <submittedName>
        <fullName evidence="2">Uncharacterized protein</fullName>
    </submittedName>
</protein>
<keyword evidence="1" id="KW-0812">Transmembrane</keyword>
<dbReference type="EMBL" id="JAWDES010000005">
    <property type="protein sequence ID" value="MDU0261010.1"/>
    <property type="molecule type" value="Genomic_DNA"/>
</dbReference>
<reference evidence="2" key="1">
    <citation type="submission" date="2023-10" db="EMBL/GenBank/DDBJ databases">
        <title>Genome Sequence of the Bacteria from From Gut Wall in Crohn's Disease.</title>
        <authorList>
            <person name="Rodriguez-Palacios A."/>
        </authorList>
    </citation>
    <scope>NUCLEOTIDE SEQUENCE</scope>
    <source>
        <strain evidence="2">CavFT-hAR58</strain>
    </source>
</reference>
<dbReference type="AlphaFoldDB" id="A0AAE4LNE9"/>
<keyword evidence="1" id="KW-1133">Transmembrane helix</keyword>
<feature type="transmembrane region" description="Helical" evidence="1">
    <location>
        <begin position="6"/>
        <end position="22"/>
    </location>
</feature>
<evidence type="ECO:0000313" key="3">
    <source>
        <dbReference type="Proteomes" id="UP001181347"/>
    </source>
</evidence>
<sequence>MIYVVVWSVFLVLFYMLLWWLIRRTPVTGDDDKEVSRISRLLKRVGDKWGVK</sequence>
<organism evidence="2 3">
    <name type="scientific">Alistipes finegoldii</name>
    <dbReference type="NCBI Taxonomy" id="214856"/>
    <lineage>
        <taxon>Bacteria</taxon>
        <taxon>Pseudomonadati</taxon>
        <taxon>Bacteroidota</taxon>
        <taxon>Bacteroidia</taxon>
        <taxon>Bacteroidales</taxon>
        <taxon>Rikenellaceae</taxon>
        <taxon>Alistipes</taxon>
    </lineage>
</organism>
<keyword evidence="1" id="KW-0472">Membrane</keyword>
<accession>A0AAE4LNE9</accession>
<gene>
    <name evidence="2" type="ORF">RVH17_13010</name>
</gene>
<proteinExistence type="predicted"/>
<dbReference type="RefSeq" id="WP_014775258.1">
    <property type="nucleotide sequence ID" value="NZ_BAAFKU010000006.1"/>
</dbReference>
<dbReference type="Proteomes" id="UP001181347">
    <property type="component" value="Unassembled WGS sequence"/>
</dbReference>
<comment type="caution">
    <text evidence="2">The sequence shown here is derived from an EMBL/GenBank/DDBJ whole genome shotgun (WGS) entry which is preliminary data.</text>
</comment>
<evidence type="ECO:0000256" key="1">
    <source>
        <dbReference type="SAM" id="Phobius"/>
    </source>
</evidence>
<evidence type="ECO:0000313" key="2">
    <source>
        <dbReference type="EMBL" id="MDU0261010.1"/>
    </source>
</evidence>
<name>A0AAE4LNE9_9BACT</name>